<dbReference type="PROSITE" id="PS51257">
    <property type="entry name" value="PROKAR_LIPOPROTEIN"/>
    <property type="match status" value="1"/>
</dbReference>
<comment type="similarity">
    <text evidence="1">Belongs to the glycosyl hydrolase 13 family.</text>
</comment>
<dbReference type="InterPro" id="IPR006047">
    <property type="entry name" value="GH13_cat_dom"/>
</dbReference>
<dbReference type="InterPro" id="IPR017853">
    <property type="entry name" value="GH"/>
</dbReference>
<keyword evidence="3" id="KW-0326">Glycosidase</keyword>
<feature type="domain" description="Glycosyl hydrolase family 13 catalytic" evidence="5">
    <location>
        <begin position="82"/>
        <end position="475"/>
    </location>
</feature>
<organism evidence="6 7">
    <name type="scientific">Marinicrinis lubricantis</name>
    <dbReference type="NCBI Taxonomy" id="2086470"/>
    <lineage>
        <taxon>Bacteria</taxon>
        <taxon>Bacillati</taxon>
        <taxon>Bacillota</taxon>
        <taxon>Bacilli</taxon>
        <taxon>Bacillales</taxon>
        <taxon>Paenibacillaceae</taxon>
    </lineage>
</organism>
<gene>
    <name evidence="6" type="ORF">ACFPXP_00530</name>
</gene>
<dbReference type="SUPFAM" id="SSF51011">
    <property type="entry name" value="Glycosyl hydrolase domain"/>
    <property type="match status" value="1"/>
</dbReference>
<feature type="compositionally biased region" description="Polar residues" evidence="4">
    <location>
        <begin position="38"/>
        <end position="63"/>
    </location>
</feature>
<dbReference type="CDD" id="cd11316">
    <property type="entry name" value="AmyAc_bac2_AmyA"/>
    <property type="match status" value="1"/>
</dbReference>
<dbReference type="Pfam" id="PF00128">
    <property type="entry name" value="Alpha-amylase"/>
    <property type="match status" value="1"/>
</dbReference>
<evidence type="ECO:0000256" key="1">
    <source>
        <dbReference type="ARBA" id="ARBA00008061"/>
    </source>
</evidence>
<keyword evidence="2 6" id="KW-0378">Hydrolase</keyword>
<dbReference type="SUPFAM" id="SSF51445">
    <property type="entry name" value="(Trans)glycosidases"/>
    <property type="match status" value="1"/>
</dbReference>
<dbReference type="GO" id="GO:0016787">
    <property type="term" value="F:hydrolase activity"/>
    <property type="evidence" value="ECO:0007669"/>
    <property type="project" value="UniProtKB-KW"/>
</dbReference>
<dbReference type="InterPro" id="IPR056300">
    <property type="entry name" value="SusG-like_C"/>
</dbReference>
<dbReference type="Gene3D" id="3.20.20.80">
    <property type="entry name" value="Glycosidases"/>
    <property type="match status" value="1"/>
</dbReference>
<dbReference type="Proteomes" id="UP001596250">
    <property type="component" value="Unassembled WGS sequence"/>
</dbReference>
<name>A0ABW1IJ57_9BACL</name>
<evidence type="ECO:0000256" key="2">
    <source>
        <dbReference type="ARBA" id="ARBA00022801"/>
    </source>
</evidence>
<dbReference type="Gene3D" id="3.90.400.10">
    <property type="entry name" value="Oligo-1,6-glucosidase, Domain 2"/>
    <property type="match status" value="1"/>
</dbReference>
<dbReference type="EMBL" id="JBHSQV010000002">
    <property type="protein sequence ID" value="MFC5984993.1"/>
    <property type="molecule type" value="Genomic_DNA"/>
</dbReference>
<dbReference type="PANTHER" id="PTHR10357">
    <property type="entry name" value="ALPHA-AMYLASE FAMILY MEMBER"/>
    <property type="match status" value="1"/>
</dbReference>
<dbReference type="Gene3D" id="2.60.40.1180">
    <property type="entry name" value="Golgi alpha-mannosidase II"/>
    <property type="match status" value="1"/>
</dbReference>
<evidence type="ECO:0000313" key="7">
    <source>
        <dbReference type="Proteomes" id="UP001596250"/>
    </source>
</evidence>
<sequence>MMKTIYGHSRSNRKTFRFWTIGIALLILLGGCSNDSNENQNSGLDTNQVEQPSSGPEETQQKPNLVIPEVPEMGESEGVFYEIFVRSFSDSDGDGIGDFKGVVQKLDYLKDLGVSGIWLMPIQPSPSYHGYDVTDYYTVNPDYGTIDDFQLLLEEAHARDIQVIMDLVVNHTSKEHPWFTDSAQGEESPYRDWYIWTDSDEEASERGPWDQQVWHAYGTWKYLGVFWDGMPDLNMDHPDVREEMIAIGQHWLEMGVDGFRIDAAKHVYEDFKSSASNPETAQKNQQFFQEFREGLNEVNQSAYVIGEVWDTPAVVGPFLKDALSSGFNFDLAQILLSSAKSERAATFASRLNQTYEFFSEQSSGQFVDAPFLTNHDQNRVMSELGGNVDRAKMAASLLLTMPGNPFIYYGEEIGMKGEKPDERIREPMVWSADASAPNQTSWEPSLYQEGVDPVDVQLQDPDSLLNHYKEMISWRNEEEVLRDGGIAPFEVTNDGVLGFLRILDDDSALVMHNLTGETKQVDLNENVIVPYKEITHSTIEMKLENGILTMPPYSSAMLK</sequence>
<dbReference type="Pfam" id="PF23915">
    <property type="entry name" value="SusG_C"/>
    <property type="match status" value="1"/>
</dbReference>
<dbReference type="InterPro" id="IPR045857">
    <property type="entry name" value="O16G_dom_2"/>
</dbReference>
<feature type="region of interest" description="Disordered" evidence="4">
    <location>
        <begin position="38"/>
        <end position="65"/>
    </location>
</feature>
<accession>A0ABW1IJ57</accession>
<dbReference type="RefSeq" id="WP_379891408.1">
    <property type="nucleotide sequence ID" value="NZ_CBCSCT010000008.1"/>
</dbReference>
<evidence type="ECO:0000256" key="3">
    <source>
        <dbReference type="ARBA" id="ARBA00023295"/>
    </source>
</evidence>
<dbReference type="PANTHER" id="PTHR10357:SF179">
    <property type="entry name" value="NEUTRAL AND BASIC AMINO ACID TRANSPORT PROTEIN RBAT"/>
    <property type="match status" value="1"/>
</dbReference>
<proteinExistence type="inferred from homology"/>
<keyword evidence="7" id="KW-1185">Reference proteome</keyword>
<dbReference type="InterPro" id="IPR013780">
    <property type="entry name" value="Glyco_hydro_b"/>
</dbReference>
<evidence type="ECO:0000259" key="5">
    <source>
        <dbReference type="SMART" id="SM00642"/>
    </source>
</evidence>
<evidence type="ECO:0000256" key="4">
    <source>
        <dbReference type="SAM" id="MobiDB-lite"/>
    </source>
</evidence>
<comment type="caution">
    <text evidence="6">The sequence shown here is derived from an EMBL/GenBank/DDBJ whole genome shotgun (WGS) entry which is preliminary data.</text>
</comment>
<evidence type="ECO:0000313" key="6">
    <source>
        <dbReference type="EMBL" id="MFC5984993.1"/>
    </source>
</evidence>
<reference evidence="7" key="1">
    <citation type="journal article" date="2019" name="Int. J. Syst. Evol. Microbiol.">
        <title>The Global Catalogue of Microorganisms (GCM) 10K type strain sequencing project: providing services to taxonomists for standard genome sequencing and annotation.</title>
        <authorList>
            <consortium name="The Broad Institute Genomics Platform"/>
            <consortium name="The Broad Institute Genome Sequencing Center for Infectious Disease"/>
            <person name="Wu L."/>
            <person name="Ma J."/>
        </authorList>
    </citation>
    <scope>NUCLEOTIDE SEQUENCE [LARGE SCALE GENOMIC DNA]</scope>
    <source>
        <strain evidence="7">CCM 8749</strain>
    </source>
</reference>
<protein>
    <submittedName>
        <fullName evidence="6">Alpha-amylase family glycosyl hydrolase</fullName>
    </submittedName>
</protein>
<dbReference type="SMART" id="SM00642">
    <property type="entry name" value="Aamy"/>
    <property type="match status" value="1"/>
</dbReference>